<comment type="caution">
    <text evidence="2">The sequence shown here is derived from an EMBL/GenBank/DDBJ whole genome shotgun (WGS) entry which is preliminary data.</text>
</comment>
<name>A0ABR9GFF4_9GAMM</name>
<dbReference type="EMBL" id="JACZZA010000016">
    <property type="protein sequence ID" value="MBE1162783.1"/>
    <property type="molecule type" value="Genomic_DNA"/>
</dbReference>
<evidence type="ECO:0000259" key="1">
    <source>
        <dbReference type="SMART" id="SM00507"/>
    </source>
</evidence>
<keyword evidence="3" id="KW-1185">Reference proteome</keyword>
<proteinExistence type="predicted"/>
<protein>
    <submittedName>
        <fullName evidence="2">HNH endonuclease</fullName>
    </submittedName>
</protein>
<gene>
    <name evidence="2" type="ORF">IGX34_20555</name>
</gene>
<keyword evidence="2" id="KW-0255">Endonuclease</keyword>
<dbReference type="SMART" id="SM00507">
    <property type="entry name" value="HNHc"/>
    <property type="match status" value="1"/>
</dbReference>
<keyword evidence="2" id="KW-0540">Nuclease</keyword>
<dbReference type="Proteomes" id="UP000651010">
    <property type="component" value="Unassembled WGS sequence"/>
</dbReference>
<dbReference type="Gene3D" id="1.10.30.50">
    <property type="match status" value="1"/>
</dbReference>
<dbReference type="InterPro" id="IPR003615">
    <property type="entry name" value="HNH_nuc"/>
</dbReference>
<dbReference type="GO" id="GO:0004519">
    <property type="term" value="F:endonuclease activity"/>
    <property type="evidence" value="ECO:0007669"/>
    <property type="project" value="UniProtKB-KW"/>
</dbReference>
<accession>A0ABR9GFF4</accession>
<dbReference type="CDD" id="cd00085">
    <property type="entry name" value="HNHc"/>
    <property type="match status" value="1"/>
</dbReference>
<organism evidence="2 3">
    <name type="scientific">Dyella acidiphila</name>
    <dbReference type="NCBI Taxonomy" id="2775866"/>
    <lineage>
        <taxon>Bacteria</taxon>
        <taxon>Pseudomonadati</taxon>
        <taxon>Pseudomonadota</taxon>
        <taxon>Gammaproteobacteria</taxon>
        <taxon>Lysobacterales</taxon>
        <taxon>Rhodanobacteraceae</taxon>
        <taxon>Dyella</taxon>
    </lineage>
</organism>
<sequence length="315" mass="35422">MRVFVVRLNPDPRSGRAYSKYVTEAEYQEIHKSSPMDGFEEAVNFLPEKGVVRGYLPPKHLKAIRMGEPFALVTITAKTAEKRGDLVVGLQAGCVYAESQHRSKSGDKRGYRNLIWTYWCDEGKSILLKKPIAGARNLVLGESGVWVRGPTLELKGQSLNRFVRVLEKSALVSEDKKVIKTWASFIADKGRKTKLNGHLADVDDQSFLSPEGRQKLVVHKTRERNATLVSSKKASVLAQKGTLVCEVCDFDFQKFYGELGEGYGEVHHLRPLSKGGERKTSLSDLAILCANCHRMIHRTEPMMSIEEFKESIKNR</sequence>
<evidence type="ECO:0000313" key="3">
    <source>
        <dbReference type="Proteomes" id="UP000651010"/>
    </source>
</evidence>
<keyword evidence="2" id="KW-0378">Hydrolase</keyword>
<dbReference type="InterPro" id="IPR002711">
    <property type="entry name" value="HNH"/>
</dbReference>
<dbReference type="RefSeq" id="WP_192557623.1">
    <property type="nucleotide sequence ID" value="NZ_JACZZA010000016.1"/>
</dbReference>
<reference evidence="2 3" key="1">
    <citation type="submission" date="2020-09" db="EMBL/GenBank/DDBJ databases">
        <title>Dyella sp. 7MK23 isolated from forest soil.</title>
        <authorList>
            <person name="Fu J."/>
        </authorList>
    </citation>
    <scope>NUCLEOTIDE SEQUENCE [LARGE SCALE GENOMIC DNA]</scope>
    <source>
        <strain evidence="2 3">7MK23</strain>
    </source>
</reference>
<dbReference type="Pfam" id="PF01844">
    <property type="entry name" value="HNH"/>
    <property type="match status" value="1"/>
</dbReference>
<evidence type="ECO:0000313" key="2">
    <source>
        <dbReference type="EMBL" id="MBE1162783.1"/>
    </source>
</evidence>
<feature type="domain" description="HNH nuclease" evidence="1">
    <location>
        <begin position="232"/>
        <end position="294"/>
    </location>
</feature>